<keyword evidence="3" id="KW-0378">Hydrolase</keyword>
<dbReference type="EMBL" id="CP009056">
    <property type="protein sequence ID" value="AJA45276.1"/>
    <property type="molecule type" value="Genomic_DNA"/>
</dbReference>
<feature type="signal peptide" evidence="1">
    <location>
        <begin position="1"/>
        <end position="24"/>
    </location>
</feature>
<dbReference type="GO" id="GO:0006506">
    <property type="term" value="P:GPI anchor biosynthetic process"/>
    <property type="evidence" value="ECO:0007669"/>
    <property type="project" value="TreeGrafter"/>
</dbReference>
<dbReference type="Pfam" id="PF03372">
    <property type="entry name" value="Exo_endo_phos"/>
    <property type="match status" value="1"/>
</dbReference>
<evidence type="ECO:0000259" key="2">
    <source>
        <dbReference type="Pfam" id="PF03372"/>
    </source>
</evidence>
<keyword evidence="4" id="KW-1185">Reference proteome</keyword>
<dbReference type="Gene3D" id="3.60.10.10">
    <property type="entry name" value="Endonuclease/exonuclease/phosphatase"/>
    <property type="match status" value="1"/>
</dbReference>
<evidence type="ECO:0000256" key="1">
    <source>
        <dbReference type="SAM" id="SignalP"/>
    </source>
</evidence>
<dbReference type="KEGG" id="fpp:FPB0191_01459"/>
<dbReference type="SUPFAM" id="SSF56219">
    <property type="entry name" value="DNase I-like"/>
    <property type="match status" value="1"/>
</dbReference>
<dbReference type="STRING" id="1267021.FPB0191_01459"/>
<evidence type="ECO:0000313" key="3">
    <source>
        <dbReference type="EMBL" id="AJA45276.1"/>
    </source>
</evidence>
<dbReference type="PANTHER" id="PTHR14859:SF1">
    <property type="entry name" value="PGAP2-INTERACTING PROTEIN"/>
    <property type="match status" value="1"/>
</dbReference>
<dbReference type="InterPro" id="IPR051916">
    <property type="entry name" value="GPI-anchor_lipid_remodeler"/>
</dbReference>
<keyword evidence="1" id="KW-0732">Signal</keyword>
<protein>
    <submittedName>
        <fullName evidence="3">Exonuclease III</fullName>
    </submittedName>
</protein>
<dbReference type="OrthoDB" id="9778989at2"/>
<dbReference type="Proteomes" id="UP000030901">
    <property type="component" value="Chromosome"/>
</dbReference>
<dbReference type="GO" id="GO:0016020">
    <property type="term" value="C:membrane"/>
    <property type="evidence" value="ECO:0007669"/>
    <property type="project" value="GOC"/>
</dbReference>
<keyword evidence="3" id="KW-0540">Nuclease</keyword>
<dbReference type="InterPro" id="IPR005135">
    <property type="entry name" value="Endo/exonuclease/phosphatase"/>
</dbReference>
<dbReference type="HOGENOM" id="CLU_079288_0_0_6"/>
<organism evidence="3 4">
    <name type="scientific">Frischella perrara</name>
    <dbReference type="NCBI Taxonomy" id="1267021"/>
    <lineage>
        <taxon>Bacteria</taxon>
        <taxon>Pseudomonadati</taxon>
        <taxon>Pseudomonadota</taxon>
        <taxon>Gammaproteobacteria</taxon>
        <taxon>Orbales</taxon>
        <taxon>Orbaceae</taxon>
        <taxon>Frischella</taxon>
    </lineage>
</organism>
<dbReference type="GO" id="GO:0004527">
    <property type="term" value="F:exonuclease activity"/>
    <property type="evidence" value="ECO:0007669"/>
    <property type="project" value="UniProtKB-KW"/>
</dbReference>
<gene>
    <name evidence="3" type="ORF">FPB0191_01459</name>
</gene>
<accession>A0A0A7S7L9</accession>
<reference evidence="3 4" key="1">
    <citation type="journal article" date="2014" name="Appl. Environ. Microbiol.">
        <title>Gut symbionts from distinct hosts exhibit genotoxic activity via divergent colibactin biosynthetic pathways.</title>
        <authorList>
            <person name="Engel P."/>
            <person name="Vizcaino M.I."/>
            <person name="Crawford J.M."/>
        </authorList>
    </citation>
    <scope>NUCLEOTIDE SEQUENCE [LARGE SCALE GENOMIC DNA]</scope>
    <source>
        <strain evidence="3 4">PEB0191</strain>
    </source>
</reference>
<evidence type="ECO:0000313" key="4">
    <source>
        <dbReference type="Proteomes" id="UP000030901"/>
    </source>
</evidence>
<keyword evidence="3" id="KW-0269">Exonuclease</keyword>
<name>A0A0A7S7L9_FRIPE</name>
<feature type="domain" description="Endonuclease/exonuclease/phosphatase" evidence="2">
    <location>
        <begin position="36"/>
        <end position="289"/>
    </location>
</feature>
<feature type="chain" id="PRO_5002033277" evidence="1">
    <location>
        <begin position="25"/>
        <end position="299"/>
    </location>
</feature>
<dbReference type="RefSeq" id="WP_039104992.1">
    <property type="nucleotide sequence ID" value="NZ_CAMKYH010000009.1"/>
</dbReference>
<dbReference type="AlphaFoldDB" id="A0A0A7S7L9"/>
<dbReference type="InterPro" id="IPR036691">
    <property type="entry name" value="Endo/exonu/phosph_ase_sf"/>
</dbReference>
<sequence>MNKTRLGIVAIISSIILSASSAFASLDESKELKIINYNVYNGMKLDESEGKQQFIKWAKEQDADIIAWEEMNFFTREKLEKFAASYGHNYAVLLKESPDDAAFFPVAITSKYPIVNVNKVVDNLWHGALYADIGNYHFVITHLNPFWTAKRIDEMNLIIDSIKYSQDPKGKWIIAGDLNSFSPMDKSEYDKSNLLNDIKEKEKKRPILENLVDGKLSYTVQQNLINAGFIDALKIKHNEFISTAPTKVFYDQSSTPLRYDYIYVSPTLKNDVLDVKVIKDDFTDNYSDHYPVQMIIKNH</sequence>
<proteinExistence type="predicted"/>
<dbReference type="PANTHER" id="PTHR14859">
    <property type="entry name" value="CALCOFLUOR WHITE HYPERSENSITIVE PROTEIN PRECURSOR"/>
    <property type="match status" value="1"/>
</dbReference>